<comment type="similarity">
    <text evidence="1">Belongs to the PRORSD1 family.</text>
</comment>
<protein>
    <submittedName>
        <fullName evidence="3">DNA-binding protein</fullName>
    </submittedName>
</protein>
<dbReference type="InterPro" id="IPR036754">
    <property type="entry name" value="YbaK/aa-tRNA-synt-asso_dom_sf"/>
</dbReference>
<dbReference type="EMBL" id="AP025637">
    <property type="protein sequence ID" value="BDG70552.1"/>
    <property type="molecule type" value="Genomic_DNA"/>
</dbReference>
<evidence type="ECO:0000313" key="4">
    <source>
        <dbReference type="Proteomes" id="UP000831327"/>
    </source>
</evidence>
<dbReference type="InterPro" id="IPR040285">
    <property type="entry name" value="ProX/PRXD1"/>
</dbReference>
<sequence length="166" mass="17350">MTETPEGLLARLAAAGIAAETHHHPPVFTVAESRALRGSLPGGHTKNLFLRPAKGEGPFLLATLEEERQVSVNALARLAEAGKVTMASAEELVATLGVPPGSVTPLGLVNAAPGAVRFVMDRHLLEGFDRIWVHPLTNAASTGMAPGDLLRFLAGCGHEARLLDLG</sequence>
<dbReference type="GO" id="GO:0003677">
    <property type="term" value="F:DNA binding"/>
    <property type="evidence" value="ECO:0007669"/>
    <property type="project" value="UniProtKB-KW"/>
</dbReference>
<dbReference type="RefSeq" id="WP_244457877.1">
    <property type="nucleotide sequence ID" value="NZ_AP025637.1"/>
</dbReference>
<accession>A0ABM7XYI0</accession>
<organism evidence="3 4">
    <name type="scientific">Roseomonas fluvialis</name>
    <dbReference type="NCBI Taxonomy" id="1750527"/>
    <lineage>
        <taxon>Bacteria</taxon>
        <taxon>Pseudomonadati</taxon>
        <taxon>Pseudomonadota</taxon>
        <taxon>Alphaproteobacteria</taxon>
        <taxon>Acetobacterales</taxon>
        <taxon>Roseomonadaceae</taxon>
        <taxon>Roseomonas</taxon>
    </lineage>
</organism>
<name>A0ABM7XYI0_9PROT</name>
<dbReference type="Proteomes" id="UP000831327">
    <property type="component" value="Chromosome"/>
</dbReference>
<gene>
    <name evidence="3" type="ORF">Rmf_04810</name>
</gene>
<dbReference type="PANTHER" id="PTHR31423">
    <property type="entry name" value="YBAK DOMAIN-CONTAINING PROTEIN"/>
    <property type="match status" value="1"/>
</dbReference>
<dbReference type="Pfam" id="PF04073">
    <property type="entry name" value="tRNA_edit"/>
    <property type="match status" value="1"/>
</dbReference>
<dbReference type="PANTHER" id="PTHR31423:SF3">
    <property type="entry name" value="PROLYL-TRNA SYNTHETASE ASSOCIATED DOMAIN-CONTAINING PROTEIN 1-RELATED"/>
    <property type="match status" value="1"/>
</dbReference>
<evidence type="ECO:0000256" key="1">
    <source>
        <dbReference type="ARBA" id="ARBA00010201"/>
    </source>
</evidence>
<reference evidence="3 4" key="1">
    <citation type="journal article" date="2016" name="Microbes Environ.">
        <title>Phylogenetically diverse aerobic anoxygenic phototrophic bacteria isolated from epilithic biofilms in Tama river, Japan.</title>
        <authorList>
            <person name="Hirose S."/>
            <person name="Matsuura K."/>
            <person name="Haruta S."/>
        </authorList>
    </citation>
    <scope>NUCLEOTIDE SEQUENCE [LARGE SCALE GENOMIC DNA]</scope>
    <source>
        <strain evidence="3 4">S08</strain>
    </source>
</reference>
<feature type="domain" description="YbaK/aminoacyl-tRNA synthetase-associated" evidence="2">
    <location>
        <begin position="24"/>
        <end position="152"/>
    </location>
</feature>
<keyword evidence="4" id="KW-1185">Reference proteome</keyword>
<dbReference type="SUPFAM" id="SSF55826">
    <property type="entry name" value="YbaK/ProRS associated domain"/>
    <property type="match status" value="1"/>
</dbReference>
<evidence type="ECO:0000313" key="3">
    <source>
        <dbReference type="EMBL" id="BDG70552.1"/>
    </source>
</evidence>
<evidence type="ECO:0000259" key="2">
    <source>
        <dbReference type="Pfam" id="PF04073"/>
    </source>
</evidence>
<proteinExistence type="inferred from homology"/>
<dbReference type="InterPro" id="IPR007214">
    <property type="entry name" value="YbaK/aa-tRNA-synth-assoc-dom"/>
</dbReference>
<dbReference type="CDD" id="cd04335">
    <property type="entry name" value="PrdX_deacylase"/>
    <property type="match status" value="1"/>
</dbReference>
<keyword evidence="3" id="KW-0238">DNA-binding</keyword>
<dbReference type="Gene3D" id="3.90.960.10">
    <property type="entry name" value="YbaK/aminoacyl-tRNA synthetase-associated domain"/>
    <property type="match status" value="1"/>
</dbReference>